<evidence type="ECO:0000256" key="32">
    <source>
        <dbReference type="ARBA" id="ARBA00093536"/>
    </source>
</evidence>
<dbReference type="Gene3D" id="2.40.10.10">
    <property type="entry name" value="Trypsin-like serine proteases"/>
    <property type="match status" value="2"/>
</dbReference>
<evidence type="ECO:0000256" key="34">
    <source>
        <dbReference type="PROSITE-ProRule" id="PRU00076"/>
    </source>
</evidence>
<feature type="signal peptide" evidence="36">
    <location>
        <begin position="1"/>
        <end position="16"/>
    </location>
</feature>
<evidence type="ECO:0000256" key="35">
    <source>
        <dbReference type="PROSITE-ProRule" id="PRU00302"/>
    </source>
</evidence>
<keyword evidence="8 34" id="KW-0245">EGF-like domain</keyword>
<dbReference type="SMART" id="SM00020">
    <property type="entry name" value="Tryp_SPc"/>
    <property type="match status" value="2"/>
</dbReference>
<dbReference type="CDD" id="cd00033">
    <property type="entry name" value="CCP"/>
    <property type="match status" value="2"/>
</dbReference>
<proteinExistence type="predicted"/>
<evidence type="ECO:0000313" key="42">
    <source>
        <dbReference type="RefSeq" id="XP_047013534.1"/>
    </source>
</evidence>
<keyword evidence="19" id="KW-0391">Immunity</keyword>
<keyword evidence="17" id="KW-0256">Endoplasmic reticulum</keyword>
<evidence type="ECO:0000256" key="9">
    <source>
        <dbReference type="ARBA" id="ARBA00022553"/>
    </source>
</evidence>
<keyword evidence="20" id="KW-0333">Golgi apparatus</keyword>
<comment type="caution">
    <text evidence="34">Lacks conserved residue(s) required for the propagation of feature annotation.</text>
</comment>
<keyword evidence="16" id="KW-0378">Hydrolase</keyword>
<dbReference type="InterPro" id="IPR009003">
    <property type="entry name" value="Peptidase_S1_PA"/>
</dbReference>
<dbReference type="Proteomes" id="UP000221080">
    <property type="component" value="Chromosome 1"/>
</dbReference>
<evidence type="ECO:0000256" key="27">
    <source>
        <dbReference type="ARBA" id="ARBA00040219"/>
    </source>
</evidence>
<keyword evidence="14 36" id="KW-0732">Signal</keyword>
<evidence type="ECO:0000256" key="36">
    <source>
        <dbReference type="SAM" id="SignalP"/>
    </source>
</evidence>
<dbReference type="PROSITE" id="PS01186">
    <property type="entry name" value="EGF_2"/>
    <property type="match status" value="1"/>
</dbReference>
<dbReference type="GO" id="GO:0004252">
    <property type="term" value="F:serine-type endopeptidase activity"/>
    <property type="evidence" value="ECO:0007669"/>
    <property type="project" value="UniProtKB-EC"/>
</dbReference>
<dbReference type="SUPFAM" id="SSF49854">
    <property type="entry name" value="Spermadhesin, CUB domain"/>
    <property type="match status" value="2"/>
</dbReference>
<feature type="domain" description="Sushi" evidence="40">
    <location>
        <begin position="173"/>
        <end position="238"/>
    </location>
</feature>
<organism evidence="41 42">
    <name type="scientific">Ictalurus punctatus</name>
    <name type="common">Channel catfish</name>
    <name type="synonym">Silurus punctatus</name>
    <dbReference type="NCBI Taxonomy" id="7998"/>
    <lineage>
        <taxon>Eukaryota</taxon>
        <taxon>Metazoa</taxon>
        <taxon>Chordata</taxon>
        <taxon>Craniata</taxon>
        <taxon>Vertebrata</taxon>
        <taxon>Euteleostomi</taxon>
        <taxon>Actinopterygii</taxon>
        <taxon>Neopterygii</taxon>
        <taxon>Teleostei</taxon>
        <taxon>Ostariophysi</taxon>
        <taxon>Siluriformes</taxon>
        <taxon>Ictaluridae</taxon>
        <taxon>Ictalurus</taxon>
    </lineage>
</organism>
<dbReference type="SMART" id="SM00032">
    <property type="entry name" value="CCP"/>
    <property type="match status" value="3"/>
</dbReference>
<reference evidence="41" key="1">
    <citation type="journal article" date="2016" name="Nat. Commun.">
        <title>The channel catfish genome sequence provides insights into the evolution of scale formation in teleosts.</title>
        <authorList>
            <person name="Liu Z."/>
            <person name="Liu S."/>
            <person name="Yao J."/>
            <person name="Bao L."/>
            <person name="Zhang J."/>
            <person name="Li Y."/>
            <person name="Jiang C."/>
            <person name="Sun L."/>
            <person name="Wang R."/>
            <person name="Zhang Y."/>
            <person name="Zhou T."/>
            <person name="Zeng Q."/>
            <person name="Fu Q."/>
            <person name="Gao S."/>
            <person name="Li N."/>
            <person name="Koren S."/>
            <person name="Jiang Y."/>
            <person name="Zimin A."/>
            <person name="Xu P."/>
            <person name="Phillippy A.M."/>
            <person name="Geng X."/>
            <person name="Song L."/>
            <person name="Sun F."/>
            <person name="Li C."/>
            <person name="Wang X."/>
            <person name="Chen A."/>
            <person name="Jin Y."/>
            <person name="Yuan Z."/>
            <person name="Yang Y."/>
            <person name="Tan S."/>
            <person name="Peatman E."/>
            <person name="Lu J."/>
            <person name="Qin Z."/>
            <person name="Dunham R."/>
            <person name="Li Z."/>
            <person name="Sonstegard T."/>
            <person name="Feng J."/>
            <person name="Danzmann R.G."/>
            <person name="Schroeder S."/>
            <person name="Scheffler B."/>
            <person name="Duke M.V."/>
            <person name="Ballard L."/>
            <person name="Kucuktas H."/>
            <person name="Kaltenboeck L."/>
            <person name="Liu H."/>
            <person name="Armbruster J."/>
            <person name="Xie Y."/>
            <person name="Kirby M.L."/>
            <person name="Tian Y."/>
            <person name="Flanagan M.E."/>
            <person name="Mu W."/>
            <person name="Waldbieser G.C."/>
        </authorList>
    </citation>
    <scope>NUCLEOTIDE SEQUENCE [LARGE SCALE GENOMIC DNA]</scope>
    <source>
        <strain evidence="41">SDA103</strain>
    </source>
</reference>
<dbReference type="FunFam" id="2.10.25.10:FF:000059">
    <property type="entry name" value="Mannan-binding lectin serine protease 1"/>
    <property type="match status" value="1"/>
</dbReference>
<comment type="catalytic activity">
    <reaction evidence="24">
        <text>Degradation of blood coagulation factors Va and VIIIa.</text>
        <dbReference type="EC" id="3.4.21.69"/>
    </reaction>
</comment>
<accession>A0A979F069</accession>
<dbReference type="Pfam" id="PF00431">
    <property type="entry name" value="CUB"/>
    <property type="match status" value="2"/>
</dbReference>
<dbReference type="InterPro" id="IPR000742">
    <property type="entry name" value="EGF"/>
</dbReference>
<evidence type="ECO:0000256" key="33">
    <source>
        <dbReference type="PROSITE-ProRule" id="PRU00059"/>
    </source>
</evidence>
<feature type="disulfide bond" evidence="33">
    <location>
        <begin position="618"/>
        <end position="635"/>
    </location>
</feature>
<dbReference type="SMART" id="SM00181">
    <property type="entry name" value="EGF"/>
    <property type="match status" value="2"/>
</dbReference>
<keyword evidence="15" id="KW-0677">Repeat</keyword>
<comment type="subunit">
    <text evidence="32">Core component of the complement C1 complex, a calcium-dependent complex composed of 1 molecule of the C1Q subcomplex, 2 molecules of C1R and 2 molecules of C1S. The C1Q subcomplex is composed 18 subunits: 3 chains of C1QA, C1QB, and C1QC trimerize to form 6 collagen-like triple helices connected to six globular ligand-recognition modules. Within the C1 complex, C1R is a dimer of identical chains, each of which is activated by cleavage into two chains, heavy and light, connected by disulfide bonds.</text>
</comment>
<evidence type="ECO:0000256" key="2">
    <source>
        <dbReference type="ARBA" id="ARBA00004240"/>
    </source>
</evidence>
<name>A0A979F069_ICTPU</name>
<evidence type="ECO:0000256" key="1">
    <source>
        <dbReference type="ARBA" id="ARBA00001057"/>
    </source>
</evidence>
<evidence type="ECO:0000259" key="38">
    <source>
        <dbReference type="PROSITE" id="PS50026"/>
    </source>
</evidence>
<evidence type="ECO:0000256" key="4">
    <source>
        <dbReference type="ARBA" id="ARBA00004555"/>
    </source>
</evidence>
<evidence type="ECO:0000256" key="5">
    <source>
        <dbReference type="ARBA" id="ARBA00004613"/>
    </source>
</evidence>
<dbReference type="InterPro" id="IPR001254">
    <property type="entry name" value="Trypsin_dom"/>
</dbReference>
<evidence type="ECO:0000256" key="31">
    <source>
        <dbReference type="ARBA" id="ARBA00093383"/>
    </source>
</evidence>
<dbReference type="InterPro" id="IPR049883">
    <property type="entry name" value="NOTCH1_EGF-like"/>
</dbReference>
<evidence type="ECO:0000256" key="19">
    <source>
        <dbReference type="ARBA" id="ARBA00022875"/>
    </source>
</evidence>
<dbReference type="GO" id="GO:0005794">
    <property type="term" value="C:Golgi apparatus"/>
    <property type="evidence" value="ECO:0007669"/>
    <property type="project" value="UniProtKB-SubCell"/>
</dbReference>
<evidence type="ECO:0000259" key="39">
    <source>
        <dbReference type="PROSITE" id="PS50240"/>
    </source>
</evidence>
<feature type="domain" description="Sushi" evidence="40">
    <location>
        <begin position="798"/>
        <end position="867"/>
    </location>
</feature>
<dbReference type="AlphaFoldDB" id="A0A979F069"/>
<evidence type="ECO:0000313" key="41">
    <source>
        <dbReference type="Proteomes" id="UP000221080"/>
    </source>
</evidence>
<dbReference type="InterPro" id="IPR000152">
    <property type="entry name" value="EGF-type_Asp/Asn_hydroxyl_site"/>
</dbReference>
<feature type="chain" id="PRO_5037745956" description="Vitamin K-dependent protein C" evidence="36">
    <location>
        <begin position="17"/>
        <end position="1122"/>
    </location>
</feature>
<gene>
    <name evidence="42" type="primary">LOC108268478</name>
</gene>
<keyword evidence="19" id="KW-0399">Innate immunity</keyword>
<keyword evidence="22 33" id="KW-1015">Disulfide bond</keyword>
<dbReference type="InterPro" id="IPR000436">
    <property type="entry name" value="Sushi_SCR_CCP_dom"/>
</dbReference>
<evidence type="ECO:0000256" key="14">
    <source>
        <dbReference type="ARBA" id="ARBA00022729"/>
    </source>
</evidence>
<evidence type="ECO:0000256" key="28">
    <source>
        <dbReference type="ARBA" id="ARBA00041306"/>
    </source>
</evidence>
<feature type="domain" description="Peptidase S1" evidence="39">
    <location>
        <begin position="252"/>
        <end position="493"/>
    </location>
</feature>
<evidence type="ECO:0000256" key="12">
    <source>
        <dbReference type="ARBA" id="ARBA00022696"/>
    </source>
</evidence>
<evidence type="ECO:0000256" key="7">
    <source>
        <dbReference type="ARBA" id="ARBA00022525"/>
    </source>
</evidence>
<feature type="domain" description="Sushi" evidence="40">
    <location>
        <begin position="733"/>
        <end position="797"/>
    </location>
</feature>
<dbReference type="SUPFAM" id="SSF57535">
    <property type="entry name" value="Complement control module/SCR domain"/>
    <property type="match status" value="3"/>
</dbReference>
<evidence type="ECO:0000256" key="3">
    <source>
        <dbReference type="ARBA" id="ARBA00004241"/>
    </source>
</evidence>
<dbReference type="PROSITE" id="PS50026">
    <property type="entry name" value="EGF_3"/>
    <property type="match status" value="1"/>
</dbReference>
<evidence type="ECO:0000256" key="10">
    <source>
        <dbReference type="ARBA" id="ARBA00022659"/>
    </source>
</evidence>
<dbReference type="Gene3D" id="2.10.25.10">
    <property type="entry name" value="Laminin"/>
    <property type="match status" value="2"/>
</dbReference>
<dbReference type="SUPFAM" id="SSF57184">
    <property type="entry name" value="Growth factor receptor domain"/>
    <property type="match status" value="1"/>
</dbReference>
<dbReference type="EC" id="3.4.21.69" evidence="26"/>
<evidence type="ECO:0000256" key="18">
    <source>
        <dbReference type="ARBA" id="ARBA00022825"/>
    </source>
</evidence>
<feature type="domain" description="CUB" evidence="37">
    <location>
        <begin position="538"/>
        <end position="684"/>
    </location>
</feature>
<evidence type="ECO:0000256" key="30">
    <source>
        <dbReference type="ARBA" id="ARBA00042906"/>
    </source>
</evidence>
<dbReference type="PANTHER" id="PTHR24255:SF25">
    <property type="entry name" value="COMPLEMENT C1R SUBCOMPONENT"/>
    <property type="match status" value="1"/>
</dbReference>
<evidence type="ECO:0000256" key="11">
    <source>
        <dbReference type="ARBA" id="ARBA00022670"/>
    </source>
</evidence>
<dbReference type="InterPro" id="IPR001314">
    <property type="entry name" value="Peptidase_S1A"/>
</dbReference>
<evidence type="ECO:0000259" key="37">
    <source>
        <dbReference type="PROSITE" id="PS01180"/>
    </source>
</evidence>
<dbReference type="EC" id="3.4.21.41" evidence="6"/>
<dbReference type="PRINTS" id="PR00722">
    <property type="entry name" value="CHYMOTRYPSIN"/>
</dbReference>
<keyword evidence="7" id="KW-0964">Secreted</keyword>
<dbReference type="FunFam" id="2.40.10.10:FF:000011">
    <property type="entry name" value="Coagulation factor X"/>
    <property type="match status" value="1"/>
</dbReference>
<dbReference type="GO" id="GO:0072562">
    <property type="term" value="C:blood microparticle"/>
    <property type="evidence" value="ECO:0007669"/>
    <property type="project" value="TreeGrafter"/>
</dbReference>
<dbReference type="CDD" id="cd00054">
    <property type="entry name" value="EGF_CA"/>
    <property type="match status" value="2"/>
</dbReference>
<dbReference type="PROSITE" id="PS01180">
    <property type="entry name" value="CUB"/>
    <property type="match status" value="2"/>
</dbReference>
<dbReference type="PROSITE" id="PS50240">
    <property type="entry name" value="TRYPSIN_DOM"/>
    <property type="match status" value="2"/>
</dbReference>
<comment type="catalytic activity">
    <reaction evidence="1">
        <text>Selective cleavage of Lys(or Arg)-|-Ile bond in complement subcomponent C1s to form the active form of C1s (EC 3.4.21.42).</text>
        <dbReference type="EC" id="3.4.21.41"/>
    </reaction>
</comment>
<evidence type="ECO:0000256" key="26">
    <source>
        <dbReference type="ARBA" id="ARBA00038995"/>
    </source>
</evidence>
<dbReference type="SUPFAM" id="SSF50494">
    <property type="entry name" value="Trypsin-like serine proteases"/>
    <property type="match status" value="2"/>
</dbReference>
<dbReference type="SMART" id="SM00042">
    <property type="entry name" value="CUB"/>
    <property type="match status" value="2"/>
</dbReference>
<evidence type="ECO:0000256" key="25">
    <source>
        <dbReference type="ARBA" id="ARBA00037553"/>
    </source>
</evidence>
<comment type="subcellular location">
    <subcellularLocation>
        <location evidence="3">Cell surface</location>
    </subcellularLocation>
    <subcellularLocation>
        <location evidence="2">Endoplasmic reticulum</location>
    </subcellularLocation>
    <subcellularLocation>
        <location evidence="4">Golgi apparatus</location>
    </subcellularLocation>
    <subcellularLocation>
        <location evidence="5">Secreted</location>
    </subcellularLocation>
</comment>
<keyword evidence="9" id="KW-0597">Phosphoprotein</keyword>
<dbReference type="PROSITE" id="PS50923">
    <property type="entry name" value="SUSHI"/>
    <property type="match status" value="3"/>
</dbReference>
<evidence type="ECO:0000256" key="22">
    <source>
        <dbReference type="ARBA" id="ARBA00023157"/>
    </source>
</evidence>
<keyword evidence="41" id="KW-1185">Reference proteome</keyword>
<evidence type="ECO:0000256" key="23">
    <source>
        <dbReference type="ARBA" id="ARBA00023180"/>
    </source>
</evidence>
<keyword evidence="12" id="KW-0356">Hemostasis</keyword>
<dbReference type="Gene3D" id="2.60.120.290">
    <property type="entry name" value="Spermadhesin, CUB domain"/>
    <property type="match status" value="2"/>
</dbReference>
<dbReference type="Pfam" id="PF00089">
    <property type="entry name" value="Trypsin"/>
    <property type="match status" value="2"/>
</dbReference>
<dbReference type="KEGG" id="ipu:108268478"/>
<dbReference type="GO" id="GO:0007596">
    <property type="term" value="P:blood coagulation"/>
    <property type="evidence" value="ECO:0007669"/>
    <property type="project" value="UniProtKB-KW"/>
</dbReference>
<keyword evidence="13" id="KW-0479">Metal-binding</keyword>
<dbReference type="InterPro" id="IPR033116">
    <property type="entry name" value="TRYPSIN_SER"/>
</dbReference>
<sequence>MMILSVSVLLLPLVCSQLQGWINSPDHPLAYPNNCKMNWTQCASPGFTVSLTLIHLDLENSAQCEHDALMIFTGKDLFKSLCSNMSFMEMQSSINPHLHSASGGCLSIYFYSDDSLPEVHTGFNAFYQIQDVDECATQSNPCSHFCNNFIGGFRCSCPHGYLLNHNNRTCDAIKCGPPEPLLNGHVKFVKGSNNEYLSVIEYHCNKPFYISMGKQNGNYTCGATQIWRKTGDNISCHYVCGHHTLKSQYGRIFGGKSAPPGSFPWQVYLLNNENRGGAVIIGEKWLMTAAHNLVNHGTTVPTEKEHIKVYAGHNNVNQLDRFITLSISSVHVHSNYTTEYDNDIGLIKLNSKITFSENIRPICLPLKHDEMKTYRGWVSGYGVTDQLTTSNELKYVDISTVDQKTCRESFEKIRKTDTDLVHVTDNMFCAGDMMGGKDSCAGDSGSAFVVQEEGVHRAKGIVSWGVVQCGQPGMFGVYTQVSQYLDWINKIMSEKYLSFDESTVYLSKAISCPKLILLLSSYFLYYLGFKHCINGLKCSSNMINNTPAIVPARLFIIFMNMQKWRFVITSVMYGELHSPNYPEHYSAPLDKNWDLEVPPGYHIQLNFNYLKINPSQDCRNDSLMISYNEKVMKYCGEEDSENHSHPGNSSIFIPATKVKLSLLTNEVNQGPTPPVGFSAFYHATDVDECSLLSQEDGADPPCTQICLNTMGSYLCACHHGFKLDVDQCTCIRVQCESPKSINGRISPVLPTYYYRDVITAHCDIGYKIITKGVELSNYTFTCQSNGQWSLPLPRCHIIHCKNPPRLLHGEVKFISEPQNQYQSVIKLHCNRPYTFPATYNVTYTCDADKEWKDDQNNVLSEASKCVPECGRPMVGLERHKRVLGGHLAPQRAFPWHVFINHLHGGGGAVIAENWILTAANVLMIKNQIIDPNQMKIYVGVSDALKRSKFSPLGIKSLHIHPLYNNSDDTHYDHDIALIKLEKPIVYNADVMPLCLPPQEAEFTPGLTGWVSGFGQTALRKSSRYLRYTSLPLVDKKTCQNFVDNLRIPVALTDNMFCAGVPEGGKDACDGDGGGALVLKKDGVFWATGIVSWGYECGKPGRYGVYTLVSQYIAWINKTMSEN</sequence>
<dbReference type="Pfam" id="PF00084">
    <property type="entry name" value="Sushi"/>
    <property type="match status" value="3"/>
</dbReference>
<dbReference type="InterPro" id="IPR001881">
    <property type="entry name" value="EGF-like_Ca-bd_dom"/>
</dbReference>
<dbReference type="GO" id="GO:0005509">
    <property type="term" value="F:calcium ion binding"/>
    <property type="evidence" value="ECO:0007669"/>
    <property type="project" value="InterPro"/>
</dbReference>
<dbReference type="InterPro" id="IPR035914">
    <property type="entry name" value="Sperma_CUB_dom_sf"/>
</dbReference>
<dbReference type="FunFam" id="2.40.10.10:FF:000054">
    <property type="entry name" value="Complement C1r subcomponent"/>
    <property type="match status" value="1"/>
</dbReference>
<dbReference type="InterPro" id="IPR018097">
    <property type="entry name" value="EGF_Ca-bd_CS"/>
</dbReference>
<evidence type="ECO:0000256" key="13">
    <source>
        <dbReference type="ARBA" id="ARBA00022723"/>
    </source>
</evidence>
<comment type="function">
    <text evidence="31">Serine protease component of the complement C1 complex, a multiprotein complex that initiates the classical pathway of the complement system, a cascade of proteins that leads to phagocytosis and breakdown of pathogens and signaling that strengthens the adaptive immune system. C1R catalyzes the first enzymatic step in the classical complement pathway: it is activated by the C1Q subcomplex of the C1 complex, which associates with IgG or IgM immunoglobulins complexed with antigens to form antigen-antibody complexes on the surface of pathogens. Immunoglobulin-binding promotes the autocatalytic cleavage and activation of C1R. Activated C1R then cleaves and activates C1S, the second protease of the classical complement pathway. It is unclear if C1R activates C1S within single, strained C1 complexes or between neighboring C1 complexes on surfaces.</text>
</comment>
<dbReference type="PROSITE" id="PS00135">
    <property type="entry name" value="TRYPSIN_SER"/>
    <property type="match status" value="1"/>
</dbReference>
<dbReference type="Pfam" id="PF07645">
    <property type="entry name" value="EGF_CA"/>
    <property type="match status" value="2"/>
</dbReference>
<dbReference type="CDD" id="cd00041">
    <property type="entry name" value="CUB"/>
    <property type="match status" value="2"/>
</dbReference>
<dbReference type="SMART" id="SM00179">
    <property type="entry name" value="EGF_CA"/>
    <property type="match status" value="2"/>
</dbReference>
<feature type="domain" description="EGF-like" evidence="38">
    <location>
        <begin position="131"/>
        <end position="171"/>
    </location>
</feature>
<comment type="function">
    <text evidence="25">Protein C is a vitamin K-dependent serine protease that regulates blood coagulation by inactivating factors Va and VIIIa in the presence of calcium ions and phospholipids. Exerts a protective effect on the endothelial cell barrier function.</text>
</comment>
<dbReference type="GO" id="GO:0031638">
    <property type="term" value="P:zymogen activation"/>
    <property type="evidence" value="ECO:0007669"/>
    <property type="project" value="TreeGrafter"/>
</dbReference>
<dbReference type="FunFam" id="2.40.10.10:FF:000068">
    <property type="entry name" value="transmembrane protease serine 2"/>
    <property type="match status" value="1"/>
</dbReference>
<evidence type="ECO:0000259" key="40">
    <source>
        <dbReference type="PROSITE" id="PS50923"/>
    </source>
</evidence>
<dbReference type="PROSITE" id="PS01187">
    <property type="entry name" value="EGF_CA"/>
    <property type="match status" value="2"/>
</dbReference>
<dbReference type="InterPro" id="IPR035976">
    <property type="entry name" value="Sushi/SCR/CCP_sf"/>
</dbReference>
<dbReference type="PANTHER" id="PTHR24255">
    <property type="entry name" value="COMPLEMENT COMPONENT 1, S SUBCOMPONENT-RELATED"/>
    <property type="match status" value="1"/>
</dbReference>
<evidence type="ECO:0000256" key="8">
    <source>
        <dbReference type="ARBA" id="ARBA00022536"/>
    </source>
</evidence>
<evidence type="ECO:0000256" key="6">
    <source>
        <dbReference type="ARBA" id="ARBA00011907"/>
    </source>
</evidence>
<dbReference type="InterPro" id="IPR009030">
    <property type="entry name" value="Growth_fac_rcpt_cys_sf"/>
</dbReference>
<keyword evidence="23" id="KW-0325">Glycoprotein</keyword>
<keyword evidence="10 35" id="KW-0768">Sushi</keyword>
<keyword evidence="11 42" id="KW-0645">Protease</keyword>
<feature type="domain" description="CUB" evidence="37">
    <location>
        <begin position="6"/>
        <end position="130"/>
    </location>
</feature>
<evidence type="ECO:0000256" key="15">
    <source>
        <dbReference type="ARBA" id="ARBA00022737"/>
    </source>
</evidence>
<dbReference type="RefSeq" id="XP_047013534.1">
    <property type="nucleotide sequence ID" value="XM_047157578.2"/>
</dbReference>
<keyword evidence="19" id="KW-0180">Complement pathway</keyword>
<dbReference type="GeneID" id="108268478"/>
<evidence type="ECO:0000256" key="29">
    <source>
        <dbReference type="ARBA" id="ARBA00042403"/>
    </source>
</evidence>
<dbReference type="InterPro" id="IPR043504">
    <property type="entry name" value="Peptidase_S1_PA_chymotrypsin"/>
</dbReference>
<evidence type="ECO:0000256" key="17">
    <source>
        <dbReference type="ARBA" id="ARBA00022824"/>
    </source>
</evidence>
<reference evidence="42" key="2">
    <citation type="submission" date="2025-08" db="UniProtKB">
        <authorList>
            <consortium name="RefSeq"/>
        </authorList>
    </citation>
    <scope>IDENTIFICATION</scope>
    <source>
        <tissue evidence="42">Blood</tissue>
    </source>
</reference>
<dbReference type="Gene3D" id="2.10.70.10">
    <property type="entry name" value="Complement Module, domain 1"/>
    <property type="match status" value="3"/>
</dbReference>
<evidence type="ECO:0000256" key="16">
    <source>
        <dbReference type="ARBA" id="ARBA00022801"/>
    </source>
</evidence>
<keyword evidence="21" id="KW-0094">Blood coagulation</keyword>
<evidence type="ECO:0000256" key="20">
    <source>
        <dbReference type="ARBA" id="ARBA00023034"/>
    </source>
</evidence>
<evidence type="ECO:0000256" key="24">
    <source>
        <dbReference type="ARBA" id="ARBA00036045"/>
    </source>
</evidence>
<dbReference type="GO" id="GO:0005783">
    <property type="term" value="C:endoplasmic reticulum"/>
    <property type="evidence" value="ECO:0007669"/>
    <property type="project" value="UniProtKB-SubCell"/>
</dbReference>
<feature type="domain" description="Peptidase S1" evidence="39">
    <location>
        <begin position="882"/>
        <end position="1120"/>
    </location>
</feature>
<evidence type="ECO:0000256" key="21">
    <source>
        <dbReference type="ARBA" id="ARBA00023084"/>
    </source>
</evidence>
<dbReference type="InterPro" id="IPR000859">
    <property type="entry name" value="CUB_dom"/>
</dbReference>
<dbReference type="OrthoDB" id="6261922at2759"/>
<dbReference type="CDD" id="cd00190">
    <property type="entry name" value="Tryp_SPc"/>
    <property type="match status" value="2"/>
</dbReference>
<keyword evidence="18" id="KW-0720">Serine protease</keyword>
<dbReference type="PROSITE" id="PS00010">
    <property type="entry name" value="ASX_HYDROXYL"/>
    <property type="match status" value="1"/>
</dbReference>
<protein>
    <recommendedName>
        <fullName evidence="27">Vitamin K-dependent protein C</fullName>
        <ecNumber evidence="6">3.4.21.41</ecNumber>
        <ecNumber evidence="26">3.4.21.69</ecNumber>
    </recommendedName>
    <alternativeName>
        <fullName evidence="30">Anticoagulant protein C</fullName>
    </alternativeName>
    <alternativeName>
        <fullName evidence="28">Autoprothrombin IIA</fullName>
    </alternativeName>
    <alternativeName>
        <fullName evidence="29">Blood coagulation factor XIV</fullName>
    </alternativeName>
</protein>